<proteinExistence type="predicted"/>
<keyword evidence="4" id="KW-0092">Biotin</keyword>
<keyword evidence="2" id="KW-0547">Nucleotide-binding</keyword>
<evidence type="ECO:0000256" key="3">
    <source>
        <dbReference type="ARBA" id="ARBA00022840"/>
    </source>
</evidence>
<dbReference type="InterPro" id="IPR004143">
    <property type="entry name" value="BPL_LPL_catalytic"/>
</dbReference>
<dbReference type="InterPro" id="IPR003142">
    <property type="entry name" value="BPL_C"/>
</dbReference>
<keyword evidence="1 7" id="KW-0436">Ligase</keyword>
<sequence>MQWPVQVVGATGSTNADLVAAVRRGEGGPRVLAARRQDAGRGRLDRGWSSPDGASVAVSWLWRPARPQRDRTWLPMVVGLGVVDAVRALGLRSVALKWPNDVVVPAGPRSDGEQGATTGLRKLAGVLVEVATAPDGTAHVVAGVGLNVGQQSDDLPVPSATSLLLATGRDPGFDAALDALVVHVGRRLDDWGSGAARDAALREDYRTACTTPGRVVHVRTPGGSVDGTAEDVDDDGCLVVVTDDGTRHRLSAGDVEHVR</sequence>
<reference evidence="8" key="1">
    <citation type="journal article" date="2019" name="Int. J. Syst. Evol. Microbiol.">
        <title>The Global Catalogue of Microorganisms (GCM) 10K type strain sequencing project: providing services to taxonomists for standard genome sequencing and annotation.</title>
        <authorList>
            <consortium name="The Broad Institute Genomics Platform"/>
            <consortium name="The Broad Institute Genome Sequencing Center for Infectious Disease"/>
            <person name="Wu L."/>
            <person name="Ma J."/>
        </authorList>
    </citation>
    <scope>NUCLEOTIDE SEQUENCE [LARGE SCALE GENOMIC DNA]</scope>
    <source>
        <strain evidence="8">CCUG 43114</strain>
    </source>
</reference>
<dbReference type="PANTHER" id="PTHR12835:SF5">
    <property type="entry name" value="BIOTIN--PROTEIN LIGASE"/>
    <property type="match status" value="1"/>
</dbReference>
<dbReference type="InterPro" id="IPR045864">
    <property type="entry name" value="aa-tRNA-synth_II/BPL/LPL"/>
</dbReference>
<dbReference type="CDD" id="cd16442">
    <property type="entry name" value="BPL"/>
    <property type="match status" value="1"/>
</dbReference>
<evidence type="ECO:0000259" key="6">
    <source>
        <dbReference type="PROSITE" id="PS51733"/>
    </source>
</evidence>
<evidence type="ECO:0000313" key="7">
    <source>
        <dbReference type="EMBL" id="MFC5380235.1"/>
    </source>
</evidence>
<gene>
    <name evidence="7" type="ORF">ACFPJ6_05485</name>
</gene>
<protein>
    <recommendedName>
        <fullName evidence="5">biotin--[biotin carboxyl-carrier protein] ligase</fullName>
        <ecNumber evidence="5">6.3.4.15</ecNumber>
    </recommendedName>
</protein>
<dbReference type="Gene3D" id="3.30.930.10">
    <property type="entry name" value="Bira Bifunctional Protein, Domain 2"/>
    <property type="match status" value="1"/>
</dbReference>
<evidence type="ECO:0000256" key="2">
    <source>
        <dbReference type="ARBA" id="ARBA00022741"/>
    </source>
</evidence>
<dbReference type="PANTHER" id="PTHR12835">
    <property type="entry name" value="BIOTIN PROTEIN LIGASE"/>
    <property type="match status" value="1"/>
</dbReference>
<dbReference type="InterPro" id="IPR004408">
    <property type="entry name" value="Biotin_CoA_COase_ligase"/>
</dbReference>
<dbReference type="Proteomes" id="UP001596122">
    <property type="component" value="Unassembled WGS sequence"/>
</dbReference>
<dbReference type="Gene3D" id="2.30.30.100">
    <property type="match status" value="1"/>
</dbReference>
<evidence type="ECO:0000256" key="1">
    <source>
        <dbReference type="ARBA" id="ARBA00022598"/>
    </source>
</evidence>
<dbReference type="InterPro" id="IPR008988">
    <property type="entry name" value="Transcriptional_repressor_C"/>
</dbReference>
<dbReference type="Pfam" id="PF03099">
    <property type="entry name" value="BPL_LplA_LipB"/>
    <property type="match status" value="1"/>
</dbReference>
<keyword evidence="8" id="KW-1185">Reference proteome</keyword>
<feature type="domain" description="BPL/LPL catalytic" evidence="6">
    <location>
        <begin position="1"/>
        <end position="192"/>
    </location>
</feature>
<dbReference type="RefSeq" id="WP_340267176.1">
    <property type="nucleotide sequence ID" value="NZ_JBBEOG010000001.1"/>
</dbReference>
<dbReference type="GO" id="GO:0004077">
    <property type="term" value="F:biotin--[biotin carboxyl-carrier protein] ligase activity"/>
    <property type="evidence" value="ECO:0007669"/>
    <property type="project" value="UniProtKB-EC"/>
</dbReference>
<comment type="caution">
    <text evidence="7">The sequence shown here is derived from an EMBL/GenBank/DDBJ whole genome shotgun (WGS) entry which is preliminary data.</text>
</comment>
<name>A0ABW0GM58_9MICO</name>
<evidence type="ECO:0000256" key="5">
    <source>
        <dbReference type="ARBA" id="ARBA00024227"/>
    </source>
</evidence>
<organism evidence="7 8">
    <name type="scientific">Aquipuribacter nitratireducens</name>
    <dbReference type="NCBI Taxonomy" id="650104"/>
    <lineage>
        <taxon>Bacteria</taxon>
        <taxon>Bacillati</taxon>
        <taxon>Actinomycetota</taxon>
        <taxon>Actinomycetes</taxon>
        <taxon>Micrococcales</taxon>
        <taxon>Intrasporangiaceae</taxon>
        <taxon>Aquipuribacter</taxon>
    </lineage>
</organism>
<dbReference type="EMBL" id="JBHSLD010000006">
    <property type="protein sequence ID" value="MFC5380235.1"/>
    <property type="molecule type" value="Genomic_DNA"/>
</dbReference>
<dbReference type="Pfam" id="PF02237">
    <property type="entry name" value="BPL_C"/>
    <property type="match status" value="1"/>
</dbReference>
<evidence type="ECO:0000256" key="4">
    <source>
        <dbReference type="ARBA" id="ARBA00023267"/>
    </source>
</evidence>
<dbReference type="SUPFAM" id="SSF50037">
    <property type="entry name" value="C-terminal domain of transcriptional repressors"/>
    <property type="match status" value="1"/>
</dbReference>
<dbReference type="EC" id="6.3.4.15" evidence="5"/>
<dbReference type="SUPFAM" id="SSF55681">
    <property type="entry name" value="Class II aaRS and biotin synthetases"/>
    <property type="match status" value="1"/>
</dbReference>
<accession>A0ABW0GM58</accession>
<evidence type="ECO:0000313" key="8">
    <source>
        <dbReference type="Proteomes" id="UP001596122"/>
    </source>
</evidence>
<dbReference type="PROSITE" id="PS51733">
    <property type="entry name" value="BPL_LPL_CATALYTIC"/>
    <property type="match status" value="1"/>
</dbReference>
<dbReference type="NCBIfam" id="TIGR00121">
    <property type="entry name" value="birA_ligase"/>
    <property type="match status" value="1"/>
</dbReference>
<keyword evidence="3" id="KW-0067">ATP-binding</keyword>